<accession>A0A0K1Q9C4</accession>
<protein>
    <submittedName>
        <fullName evidence="1">Uncharacterized protein</fullName>
    </submittedName>
</protein>
<dbReference type="KEGG" id="llu:AKJ09_08997"/>
<reference evidence="1 2" key="1">
    <citation type="submission" date="2015-08" db="EMBL/GenBank/DDBJ databases">
        <authorList>
            <person name="Babu N.S."/>
            <person name="Beckwith C.J."/>
            <person name="Beseler K.G."/>
            <person name="Brison A."/>
            <person name="Carone J.V."/>
            <person name="Caskin T.P."/>
            <person name="Diamond M."/>
            <person name="Durham M.E."/>
            <person name="Foxe J.M."/>
            <person name="Go M."/>
            <person name="Henderson B.A."/>
            <person name="Jones I.B."/>
            <person name="McGettigan J.A."/>
            <person name="Micheletti S.J."/>
            <person name="Nasrallah M.E."/>
            <person name="Ortiz D."/>
            <person name="Piller C.R."/>
            <person name="Privatt S.R."/>
            <person name="Schneider S.L."/>
            <person name="Sharp S."/>
            <person name="Smith T.C."/>
            <person name="Stanton J.D."/>
            <person name="Ullery H.E."/>
            <person name="Wilson R.J."/>
            <person name="Serrano M.G."/>
            <person name="Buck G."/>
            <person name="Lee V."/>
            <person name="Wang Y."/>
            <person name="Carvalho R."/>
            <person name="Voegtly L."/>
            <person name="Shi R."/>
            <person name="Duckworth R."/>
            <person name="Johnson A."/>
            <person name="Loviza R."/>
            <person name="Walstead R."/>
            <person name="Shah Z."/>
            <person name="Kiflezghi M."/>
            <person name="Wade K."/>
            <person name="Ball S.L."/>
            <person name="Bradley K.W."/>
            <person name="Asai D.J."/>
            <person name="Bowman C.A."/>
            <person name="Russell D.A."/>
            <person name="Pope W.H."/>
            <person name="Jacobs-Sera D."/>
            <person name="Hendrix R.W."/>
            <person name="Hatfull G.F."/>
        </authorList>
    </citation>
    <scope>NUCLEOTIDE SEQUENCE [LARGE SCALE GENOMIC DNA]</scope>
    <source>
        <strain evidence="1 2">DSM 27648</strain>
    </source>
</reference>
<sequence length="65" mass="7545">MLIETDWRTRLELHQYAAALEEPVACRAFRARQGNSPEKPKTQDVRLREAVDRLKNAVQVGRKRA</sequence>
<dbReference type="AlphaFoldDB" id="A0A0K1Q9C4"/>
<organism evidence="1 2">
    <name type="scientific">Labilithrix luteola</name>
    <dbReference type="NCBI Taxonomy" id="1391654"/>
    <lineage>
        <taxon>Bacteria</taxon>
        <taxon>Pseudomonadati</taxon>
        <taxon>Myxococcota</taxon>
        <taxon>Polyangia</taxon>
        <taxon>Polyangiales</taxon>
        <taxon>Labilitrichaceae</taxon>
        <taxon>Labilithrix</taxon>
    </lineage>
</organism>
<evidence type="ECO:0000313" key="2">
    <source>
        <dbReference type="Proteomes" id="UP000064967"/>
    </source>
</evidence>
<keyword evidence="2" id="KW-1185">Reference proteome</keyword>
<dbReference type="Proteomes" id="UP000064967">
    <property type="component" value="Chromosome"/>
</dbReference>
<dbReference type="STRING" id="1391654.AKJ09_08997"/>
<dbReference type="EMBL" id="CP012333">
    <property type="protein sequence ID" value="AKV02334.1"/>
    <property type="molecule type" value="Genomic_DNA"/>
</dbReference>
<proteinExistence type="predicted"/>
<evidence type="ECO:0000313" key="1">
    <source>
        <dbReference type="EMBL" id="AKV02334.1"/>
    </source>
</evidence>
<name>A0A0K1Q9C4_9BACT</name>
<gene>
    <name evidence="1" type="ORF">AKJ09_08997</name>
</gene>